<evidence type="ECO:0000256" key="15">
    <source>
        <dbReference type="ARBA" id="ARBA00048312"/>
    </source>
</evidence>
<evidence type="ECO:0000256" key="5">
    <source>
        <dbReference type="ARBA" id="ARBA00022527"/>
    </source>
</evidence>
<comment type="cofactor">
    <cofactor evidence="1">
        <name>Mg(2+)</name>
        <dbReference type="ChEBI" id="CHEBI:18420"/>
    </cofactor>
</comment>
<comment type="catalytic activity">
    <reaction evidence="14">
        <text>L-threonyl-[protein] + ATP = O-phospho-L-threonyl-[protein] + ADP + H(+)</text>
        <dbReference type="Rhea" id="RHEA:46608"/>
        <dbReference type="Rhea" id="RHEA-COMP:11060"/>
        <dbReference type="Rhea" id="RHEA-COMP:11605"/>
        <dbReference type="ChEBI" id="CHEBI:15378"/>
        <dbReference type="ChEBI" id="CHEBI:30013"/>
        <dbReference type="ChEBI" id="CHEBI:30616"/>
        <dbReference type="ChEBI" id="CHEBI:61977"/>
        <dbReference type="ChEBI" id="CHEBI:456216"/>
        <dbReference type="EC" id="2.7.11.1"/>
    </reaction>
</comment>
<dbReference type="FunFam" id="3.30.200.20:FF:000769">
    <property type="entry name" value="Mitogen-activated protein kinase 14"/>
    <property type="match status" value="1"/>
</dbReference>
<dbReference type="AlphaFoldDB" id="A0A556V6G2"/>
<feature type="region of interest" description="Disordered" evidence="18">
    <location>
        <begin position="616"/>
        <end position="683"/>
    </location>
</feature>
<evidence type="ECO:0000256" key="1">
    <source>
        <dbReference type="ARBA" id="ARBA00001946"/>
    </source>
</evidence>
<keyword evidence="21" id="KW-1185">Reference proteome</keyword>
<dbReference type="GO" id="GO:0005524">
    <property type="term" value="F:ATP binding"/>
    <property type="evidence" value="ECO:0007669"/>
    <property type="project" value="UniProtKB-UniRule"/>
</dbReference>
<gene>
    <name evidence="20" type="ORF">Baya_13111</name>
</gene>
<evidence type="ECO:0000256" key="14">
    <source>
        <dbReference type="ARBA" id="ARBA00047899"/>
    </source>
</evidence>
<dbReference type="PANTHER" id="PTHR47634">
    <property type="entry name" value="PROTEIN KINASE DOMAIN-CONTAINING PROTEIN-RELATED"/>
    <property type="match status" value="1"/>
</dbReference>
<evidence type="ECO:0000256" key="8">
    <source>
        <dbReference type="ARBA" id="ARBA00022741"/>
    </source>
</evidence>
<keyword evidence="7" id="KW-0808">Transferase</keyword>
<feature type="domain" description="Protein kinase" evidence="19">
    <location>
        <begin position="345"/>
        <end position="896"/>
    </location>
</feature>
<keyword evidence="5" id="KW-0723">Serine/threonine-protein kinase</keyword>
<evidence type="ECO:0000256" key="4">
    <source>
        <dbReference type="ARBA" id="ARBA00022490"/>
    </source>
</evidence>
<comment type="subcellular location">
    <subcellularLocation>
        <location evidence="2">Cytoplasm</location>
    </subcellularLocation>
</comment>
<comment type="similarity">
    <text evidence="3">Belongs to the protein kinase superfamily. CMGC Ser/Thr protein kinase family. MAP kinase subfamily.</text>
</comment>
<dbReference type="Gene3D" id="3.30.200.20">
    <property type="entry name" value="Phosphorylase Kinase, domain 1"/>
    <property type="match status" value="2"/>
</dbReference>
<feature type="domain" description="Protein kinase" evidence="19">
    <location>
        <begin position="25"/>
        <end position="299"/>
    </location>
</feature>
<feature type="region of interest" description="Disordered" evidence="18">
    <location>
        <begin position="474"/>
        <end position="511"/>
    </location>
</feature>
<dbReference type="GO" id="GO:0005737">
    <property type="term" value="C:cytoplasm"/>
    <property type="evidence" value="ECO:0007669"/>
    <property type="project" value="UniProtKB-SubCell"/>
</dbReference>
<accession>A0A556V6G2</accession>
<dbReference type="PRINTS" id="PR01773">
    <property type="entry name" value="P38MAPKINASE"/>
</dbReference>
<feature type="compositionally biased region" description="Acidic residues" evidence="18">
    <location>
        <begin position="525"/>
        <end position="543"/>
    </location>
</feature>
<dbReference type="OrthoDB" id="2649at2759"/>
<dbReference type="InterPro" id="IPR011009">
    <property type="entry name" value="Kinase-like_dom_sf"/>
</dbReference>
<evidence type="ECO:0000256" key="10">
    <source>
        <dbReference type="ARBA" id="ARBA00022840"/>
    </source>
</evidence>
<evidence type="ECO:0000256" key="9">
    <source>
        <dbReference type="ARBA" id="ARBA00022777"/>
    </source>
</evidence>
<protein>
    <submittedName>
        <fullName evidence="20">Mitogen-activated protein kinase 14A</fullName>
    </submittedName>
</protein>
<feature type="binding site" evidence="17">
    <location>
        <position position="374"/>
    </location>
    <ligand>
        <name>ATP</name>
        <dbReference type="ChEBI" id="CHEBI:30616"/>
    </ligand>
</feature>
<evidence type="ECO:0000259" key="19">
    <source>
        <dbReference type="PROSITE" id="PS50011"/>
    </source>
</evidence>
<evidence type="ECO:0000256" key="12">
    <source>
        <dbReference type="ARBA" id="ARBA00023242"/>
    </source>
</evidence>
<dbReference type="FunFam" id="3.30.200.20:FF:000163">
    <property type="entry name" value="SRSF protein kinase 2 isoform X1"/>
    <property type="match status" value="1"/>
</dbReference>
<dbReference type="PROSITE" id="PS00108">
    <property type="entry name" value="PROTEIN_KINASE_ST"/>
    <property type="match status" value="1"/>
</dbReference>
<comment type="catalytic activity">
    <reaction evidence="16">
        <text>L-seryl-[protein] + ATP = O-phospho-L-seryl-[protein] + ADP + H(+)</text>
        <dbReference type="Rhea" id="RHEA:17989"/>
        <dbReference type="Rhea" id="RHEA-COMP:9863"/>
        <dbReference type="Rhea" id="RHEA-COMP:11604"/>
        <dbReference type="ChEBI" id="CHEBI:15378"/>
        <dbReference type="ChEBI" id="CHEBI:29999"/>
        <dbReference type="ChEBI" id="CHEBI:30616"/>
        <dbReference type="ChEBI" id="CHEBI:83421"/>
        <dbReference type="ChEBI" id="CHEBI:456216"/>
        <dbReference type="EC" id="2.7.11.1"/>
    </reaction>
</comment>
<dbReference type="SMART" id="SM00220">
    <property type="entry name" value="S_TKc"/>
    <property type="match status" value="2"/>
</dbReference>
<keyword evidence="6" id="KW-0597">Phosphoprotein</keyword>
<dbReference type="PROSITE" id="PS00107">
    <property type="entry name" value="PROTEIN_KINASE_ATP"/>
    <property type="match status" value="2"/>
</dbReference>
<keyword evidence="10 17" id="KW-0067">ATP-binding</keyword>
<dbReference type="GO" id="GO:0106310">
    <property type="term" value="F:protein serine kinase activity"/>
    <property type="evidence" value="ECO:0007669"/>
    <property type="project" value="RHEA"/>
</dbReference>
<evidence type="ECO:0000256" key="3">
    <source>
        <dbReference type="ARBA" id="ARBA00008832"/>
    </source>
</evidence>
<organism evidence="20 21">
    <name type="scientific">Bagarius yarrelli</name>
    <name type="common">Goonch</name>
    <name type="synonym">Bagrus yarrelli</name>
    <dbReference type="NCBI Taxonomy" id="175774"/>
    <lineage>
        <taxon>Eukaryota</taxon>
        <taxon>Metazoa</taxon>
        <taxon>Chordata</taxon>
        <taxon>Craniata</taxon>
        <taxon>Vertebrata</taxon>
        <taxon>Euteleostomi</taxon>
        <taxon>Actinopterygii</taxon>
        <taxon>Neopterygii</taxon>
        <taxon>Teleostei</taxon>
        <taxon>Ostariophysi</taxon>
        <taxon>Siluriformes</taxon>
        <taxon>Sisoridae</taxon>
        <taxon>Sisorinae</taxon>
        <taxon>Bagarius</taxon>
    </lineage>
</organism>
<proteinExistence type="inferred from homology"/>
<comment type="catalytic activity">
    <reaction evidence="15">
        <text>L-seryl-[protein] + ATP = O-phospho-L-seryl-[protein] + ADP + H(+)</text>
        <dbReference type="Rhea" id="RHEA:17989"/>
        <dbReference type="Rhea" id="RHEA-COMP:9863"/>
        <dbReference type="Rhea" id="RHEA-COMP:11604"/>
        <dbReference type="ChEBI" id="CHEBI:15378"/>
        <dbReference type="ChEBI" id="CHEBI:29999"/>
        <dbReference type="ChEBI" id="CHEBI:30616"/>
        <dbReference type="ChEBI" id="CHEBI:83421"/>
        <dbReference type="ChEBI" id="CHEBI:456216"/>
        <dbReference type="EC" id="2.7.11.24"/>
    </reaction>
</comment>
<dbReference type="PANTHER" id="PTHR47634:SF4">
    <property type="entry name" value="SRSF PROTEIN KINASE 1"/>
    <property type="match status" value="1"/>
</dbReference>
<dbReference type="PROSITE" id="PS50011">
    <property type="entry name" value="PROTEIN_KINASE_DOM"/>
    <property type="match status" value="2"/>
</dbReference>
<dbReference type="GO" id="GO:0038066">
    <property type="term" value="P:p38MAPK cascade"/>
    <property type="evidence" value="ECO:0007669"/>
    <property type="project" value="UniProtKB-ARBA"/>
</dbReference>
<dbReference type="GO" id="GO:0004707">
    <property type="term" value="F:MAP kinase activity"/>
    <property type="evidence" value="ECO:0007669"/>
    <property type="project" value="UniProtKB-EC"/>
</dbReference>
<sequence>MSQKERATFYRQEVNKTVWEVPVRYQNLSPVGSGAYGSVCSAYDEKSGLKVAVKKLSRPFQSIIHAKRTYRELRLLKHMKHENVIGLLDVFTPSTSLEEFSDVYLVTHLMGADLNNIVKCQKLTDDHVQFLIYQILRGLKDLKPSNLAVNEDCELKILDFGLARHTDDEMTGYVATRWYRAPEIMLNWMHYNMTVDIWSVGCIMAELLTGRTLFPGTDHIDQLKLIMLLVGTPGPELLTKMSSESARNYINSLPQMPKRNFADVFIGANPLAVDLLEKMLVLDTDKRITAAEALAHPYFSQYHDPDDEPEAEPYDQSFESRELEIDEWKRGYHHVKIGDLYNGKYHVIRKLGWGHFSTVWLAWDIHGKRFVAMKVVKSAEHYTETALDEIKLLRSVRNTDPDDPNREMVVQLLDDFKISGVNGTRILSITELVLQGLDYLHTKCKIIHTDIKPENILLSVDETYVRRLAAEATEWQKAGAPPPSGSAVSTARVPKQASKMSKNKKKKLKKKQRRQAALLEKCIQDLEEMENGPEGAEDEEEDPQSPKSPICAPLRQASMQDIGEEGELGQTLIDTANPRERLTSAASDELNCNGHLPGIEASPEEELDEIKQQMQLKEEDQHNANAGPLVDMPQSPYEYCNGLYTPEPNQSHSNGDLREEEEDDKLQGRPVPARDEQSTPQNAKLSAGSFLINPLEPINSDKIKVKIADLGNACWVHKHFTEDIQTRQYRSLEVLIGAGYSTPADVWSTACMAFELATGDYLFEPHSGEDYSRDEDHLALIIELLGRIPRHYALCGKVSQEYFTRRDHIALIIELLGMIPRKLITAGKYSKDFFTKKGDLKHITKLKPWGLLEVLLDKYEWSQEDAETFADFLLPMLELVPEKRATAAECLRHPWLAL</sequence>
<comment type="catalytic activity">
    <reaction evidence="13">
        <text>L-threonyl-[protein] + ATP = O-phospho-L-threonyl-[protein] + ADP + H(+)</text>
        <dbReference type="Rhea" id="RHEA:46608"/>
        <dbReference type="Rhea" id="RHEA-COMP:11060"/>
        <dbReference type="Rhea" id="RHEA-COMP:11605"/>
        <dbReference type="ChEBI" id="CHEBI:15378"/>
        <dbReference type="ChEBI" id="CHEBI:30013"/>
        <dbReference type="ChEBI" id="CHEBI:30616"/>
        <dbReference type="ChEBI" id="CHEBI:61977"/>
        <dbReference type="ChEBI" id="CHEBI:456216"/>
        <dbReference type="EC" id="2.7.11.24"/>
    </reaction>
</comment>
<feature type="compositionally biased region" description="Basic residues" evidence="18">
    <location>
        <begin position="501"/>
        <end position="511"/>
    </location>
</feature>
<evidence type="ECO:0000256" key="11">
    <source>
        <dbReference type="ARBA" id="ARBA00023016"/>
    </source>
</evidence>
<evidence type="ECO:0000313" key="21">
    <source>
        <dbReference type="Proteomes" id="UP000319801"/>
    </source>
</evidence>
<dbReference type="InterPro" id="IPR051334">
    <property type="entry name" value="SRPK"/>
</dbReference>
<keyword evidence="11" id="KW-0346">Stress response</keyword>
<evidence type="ECO:0000256" key="17">
    <source>
        <dbReference type="PROSITE-ProRule" id="PRU10141"/>
    </source>
</evidence>
<dbReference type="EMBL" id="VCAZ01000134">
    <property type="protein sequence ID" value="TSW62367.1"/>
    <property type="molecule type" value="Genomic_DNA"/>
</dbReference>
<dbReference type="GO" id="GO:0000245">
    <property type="term" value="P:spliceosomal complex assembly"/>
    <property type="evidence" value="ECO:0007669"/>
    <property type="project" value="TreeGrafter"/>
</dbReference>
<evidence type="ECO:0000256" key="16">
    <source>
        <dbReference type="ARBA" id="ARBA00048679"/>
    </source>
</evidence>
<keyword evidence="8 17" id="KW-0547">Nucleotide-binding</keyword>
<feature type="binding site" evidence="17">
    <location>
        <position position="55"/>
    </location>
    <ligand>
        <name>ATP</name>
        <dbReference type="ChEBI" id="CHEBI:30616"/>
    </ligand>
</feature>
<name>A0A556V6G2_BAGYA</name>
<dbReference type="GO" id="GO:0050684">
    <property type="term" value="P:regulation of mRNA processing"/>
    <property type="evidence" value="ECO:0007669"/>
    <property type="project" value="TreeGrafter"/>
</dbReference>
<dbReference type="FunFam" id="1.10.510.10:FF:000275">
    <property type="entry name" value="SRSF protein kinase 2 isoform X3"/>
    <property type="match status" value="3"/>
</dbReference>
<evidence type="ECO:0000256" key="7">
    <source>
        <dbReference type="ARBA" id="ARBA00022679"/>
    </source>
</evidence>
<dbReference type="Pfam" id="PF00069">
    <property type="entry name" value="Pkinase"/>
    <property type="match status" value="3"/>
</dbReference>
<keyword evidence="9 20" id="KW-0418">Kinase</keyword>
<dbReference type="InterPro" id="IPR000719">
    <property type="entry name" value="Prot_kinase_dom"/>
</dbReference>
<feature type="region of interest" description="Disordered" evidence="18">
    <location>
        <begin position="525"/>
        <end position="551"/>
    </location>
</feature>
<keyword evidence="12" id="KW-0539">Nucleus</keyword>
<evidence type="ECO:0000256" key="13">
    <source>
        <dbReference type="ARBA" id="ARBA00047592"/>
    </source>
</evidence>
<evidence type="ECO:0000313" key="20">
    <source>
        <dbReference type="EMBL" id="TSW62367.1"/>
    </source>
</evidence>
<dbReference type="Proteomes" id="UP000319801">
    <property type="component" value="Unassembled WGS sequence"/>
</dbReference>
<evidence type="ECO:0000256" key="18">
    <source>
        <dbReference type="SAM" id="MobiDB-lite"/>
    </source>
</evidence>
<dbReference type="InterPro" id="IPR008271">
    <property type="entry name" value="Ser/Thr_kinase_AS"/>
</dbReference>
<dbReference type="Gene3D" id="1.10.510.10">
    <property type="entry name" value="Transferase(Phosphotransferase) domain 1"/>
    <property type="match status" value="4"/>
</dbReference>
<feature type="region of interest" description="Disordered" evidence="18">
    <location>
        <begin position="585"/>
        <end position="604"/>
    </location>
</feature>
<comment type="caution">
    <text evidence="20">The sequence shown here is derived from an EMBL/GenBank/DDBJ whole genome shotgun (WGS) entry which is preliminary data.</text>
</comment>
<dbReference type="InterPro" id="IPR017441">
    <property type="entry name" value="Protein_kinase_ATP_BS"/>
</dbReference>
<evidence type="ECO:0000256" key="2">
    <source>
        <dbReference type="ARBA" id="ARBA00004496"/>
    </source>
</evidence>
<dbReference type="InterPro" id="IPR008352">
    <property type="entry name" value="MAPK_HOG-like"/>
</dbReference>
<dbReference type="FunFam" id="1.10.510.10:FF:000063">
    <property type="entry name" value="Mitogen-activated protein kinase 14"/>
    <property type="match status" value="1"/>
</dbReference>
<dbReference type="SUPFAM" id="SSF56112">
    <property type="entry name" value="Protein kinase-like (PK-like)"/>
    <property type="match status" value="2"/>
</dbReference>
<evidence type="ECO:0000256" key="6">
    <source>
        <dbReference type="ARBA" id="ARBA00022553"/>
    </source>
</evidence>
<reference evidence="20 21" key="1">
    <citation type="journal article" date="2019" name="Genome Biol. Evol.">
        <title>Whole-Genome Sequencing of the Giant Devil Catfish, Bagarius yarrelli.</title>
        <authorList>
            <person name="Jiang W."/>
            <person name="Lv Y."/>
            <person name="Cheng L."/>
            <person name="Yang K."/>
            <person name="Chao B."/>
            <person name="Wang X."/>
            <person name="Li Y."/>
            <person name="Pan X."/>
            <person name="You X."/>
            <person name="Zhang Y."/>
            <person name="Yang J."/>
            <person name="Li J."/>
            <person name="Zhang X."/>
            <person name="Liu S."/>
            <person name="Sun C."/>
            <person name="Yang J."/>
            <person name="Shi Q."/>
        </authorList>
    </citation>
    <scope>NUCLEOTIDE SEQUENCE [LARGE SCALE GENOMIC DNA]</scope>
    <source>
        <strain evidence="20">JWS20170419001</strain>
        <tissue evidence="20">Muscle</tissue>
    </source>
</reference>
<keyword evidence="4" id="KW-0963">Cytoplasm</keyword>